<dbReference type="PANTHER" id="PTHR46383">
    <property type="entry name" value="ASPARTATE AMINOTRANSFERASE"/>
    <property type="match status" value="1"/>
</dbReference>
<keyword evidence="4 6" id="KW-0808">Transferase</keyword>
<dbReference type="STRING" id="759620.WS105_0901"/>
<dbReference type="Gene3D" id="3.90.1150.10">
    <property type="entry name" value="Aspartate Aminotransferase, domain 1"/>
    <property type="match status" value="1"/>
</dbReference>
<evidence type="ECO:0000256" key="5">
    <source>
        <dbReference type="ARBA" id="ARBA00022898"/>
    </source>
</evidence>
<dbReference type="RefSeq" id="WP_009496329.1">
    <property type="nucleotide sequence ID" value="NZ_CP009223.1"/>
</dbReference>
<comment type="similarity">
    <text evidence="2 6">Belongs to the class-I pyridoxal-phosphate-dependent aminotransferase family.</text>
</comment>
<dbReference type="EMBL" id="CP009223">
    <property type="protein sequence ID" value="AIM63155.1"/>
    <property type="molecule type" value="Genomic_DNA"/>
</dbReference>
<dbReference type="InterPro" id="IPR015421">
    <property type="entry name" value="PyrdxlP-dep_Trfase_major"/>
</dbReference>
<dbReference type="PANTHER" id="PTHR46383:SF4">
    <property type="entry name" value="AMINOTRANSFERASE"/>
    <property type="match status" value="1"/>
</dbReference>
<accession>A0A075TZR3</accession>
<proteinExistence type="inferred from homology"/>
<name>A0A075TZR3_9LACO</name>
<organism evidence="8 9">
    <name type="scientific">Weissella ceti</name>
    <dbReference type="NCBI Taxonomy" id="759620"/>
    <lineage>
        <taxon>Bacteria</taxon>
        <taxon>Bacillati</taxon>
        <taxon>Bacillota</taxon>
        <taxon>Bacilli</taxon>
        <taxon>Lactobacillales</taxon>
        <taxon>Lactobacillaceae</taxon>
        <taxon>Weissella</taxon>
    </lineage>
</organism>
<dbReference type="AlphaFoldDB" id="A0A075TZR3"/>
<comment type="cofactor">
    <cofactor evidence="1 6">
        <name>pyridoxal 5'-phosphate</name>
        <dbReference type="ChEBI" id="CHEBI:597326"/>
    </cofactor>
</comment>
<dbReference type="InterPro" id="IPR004839">
    <property type="entry name" value="Aminotransferase_I/II_large"/>
</dbReference>
<sequence length="393" mass="43621">MTKEFNQLLNPIVTNLAPDGLTNFQRIISDIPGIVRLTFGEPGFDADARIKNAVIASVEENNSHYTDPTGEPELRDAVQCYFNQKYKTNYPSADNVLVTAGVSEGINVVFMTLLAPGEGVLIPEPAYAPYFAALDLAHANAVSINTRATKFKLTPEQVEEAINHAEVPVKAILFNYPTNPTGVTYTREELVALSAVFEKHQLWVISDEIYSQLTYDQEHVSLAELLPEQTVMITGLSKSHALTGYRLGFILASERFMIQARKVHDTLMFSLPKILQDGALAAITQADEVVAEMRDIYRERRDWVLADLESLGFDVITPEGAFYLFAKIPTDMGDDGYAFALDLANEAKVAVIPGAAFSESTKDYIRISYAASDADLKEGMQRIHRFLETKRVK</sequence>
<dbReference type="OrthoDB" id="9802328at2"/>
<gene>
    <name evidence="8" type="ORF">WS74_0903</name>
</gene>
<evidence type="ECO:0000256" key="3">
    <source>
        <dbReference type="ARBA" id="ARBA00022576"/>
    </source>
</evidence>
<feature type="domain" description="Aminotransferase class I/classII large" evidence="7">
    <location>
        <begin position="34"/>
        <end position="383"/>
    </location>
</feature>
<evidence type="ECO:0000256" key="4">
    <source>
        <dbReference type="ARBA" id="ARBA00022679"/>
    </source>
</evidence>
<dbReference type="InterPro" id="IPR004838">
    <property type="entry name" value="NHTrfase_class1_PyrdxlP-BS"/>
</dbReference>
<protein>
    <recommendedName>
        <fullName evidence="6">Aminotransferase</fullName>
        <ecNumber evidence="6">2.6.1.-</ecNumber>
    </recommendedName>
</protein>
<dbReference type="Proteomes" id="UP000029079">
    <property type="component" value="Chromosome"/>
</dbReference>
<evidence type="ECO:0000256" key="1">
    <source>
        <dbReference type="ARBA" id="ARBA00001933"/>
    </source>
</evidence>
<evidence type="ECO:0000256" key="2">
    <source>
        <dbReference type="ARBA" id="ARBA00007441"/>
    </source>
</evidence>
<dbReference type="GO" id="GO:0030170">
    <property type="term" value="F:pyridoxal phosphate binding"/>
    <property type="evidence" value="ECO:0007669"/>
    <property type="project" value="InterPro"/>
</dbReference>
<dbReference type="InterPro" id="IPR015424">
    <property type="entry name" value="PyrdxlP-dep_Trfase"/>
</dbReference>
<dbReference type="PROSITE" id="PS00105">
    <property type="entry name" value="AA_TRANSFER_CLASS_1"/>
    <property type="match status" value="1"/>
</dbReference>
<dbReference type="KEGG" id="wce:WS08_0837"/>
<evidence type="ECO:0000256" key="6">
    <source>
        <dbReference type="RuleBase" id="RU000481"/>
    </source>
</evidence>
<dbReference type="GO" id="GO:0006520">
    <property type="term" value="P:amino acid metabolic process"/>
    <property type="evidence" value="ECO:0007669"/>
    <property type="project" value="InterPro"/>
</dbReference>
<dbReference type="SUPFAM" id="SSF53383">
    <property type="entry name" value="PLP-dependent transferases"/>
    <property type="match status" value="1"/>
</dbReference>
<dbReference type="InterPro" id="IPR015422">
    <property type="entry name" value="PyrdxlP-dep_Trfase_small"/>
</dbReference>
<reference evidence="8 9" key="1">
    <citation type="journal article" date="2014" name="Genome Announc.">
        <title>Complete Genome Sequences of Fish Pathogenic Weissella ceti Strains WS74 and WS105.</title>
        <authorList>
            <person name="Figueiredo H.C."/>
            <person name="Leal C.A."/>
            <person name="Dorella F.A."/>
            <person name="Carvalho A.F."/>
            <person name="Soares S.C."/>
            <person name="Pereira F.L."/>
            <person name="Azevedo V.A."/>
        </authorList>
    </citation>
    <scope>NUCLEOTIDE SEQUENCE [LARGE SCALE GENOMIC DNA]</scope>
    <source>
        <strain evidence="8 9">WS74</strain>
    </source>
</reference>
<keyword evidence="3 6" id="KW-0032">Aminotransferase</keyword>
<dbReference type="GO" id="GO:0008483">
    <property type="term" value="F:transaminase activity"/>
    <property type="evidence" value="ECO:0007669"/>
    <property type="project" value="UniProtKB-KW"/>
</dbReference>
<dbReference type="CDD" id="cd00609">
    <property type="entry name" value="AAT_like"/>
    <property type="match status" value="1"/>
</dbReference>
<dbReference type="KEGG" id="wct:WS74_0903"/>
<dbReference type="Gene3D" id="3.40.640.10">
    <property type="entry name" value="Type I PLP-dependent aspartate aminotransferase-like (Major domain)"/>
    <property type="match status" value="1"/>
</dbReference>
<keyword evidence="9" id="KW-1185">Reference proteome</keyword>
<evidence type="ECO:0000259" key="7">
    <source>
        <dbReference type="Pfam" id="PF00155"/>
    </source>
</evidence>
<keyword evidence="5" id="KW-0663">Pyridoxal phosphate</keyword>
<evidence type="ECO:0000313" key="9">
    <source>
        <dbReference type="Proteomes" id="UP000029079"/>
    </source>
</evidence>
<dbReference type="InterPro" id="IPR050596">
    <property type="entry name" value="AspAT/PAT-like"/>
</dbReference>
<reference evidence="9" key="2">
    <citation type="submission" date="2014-08" db="EMBL/GenBank/DDBJ databases">
        <title>Complete genome of Weissella ceti strain WS74 isolated from diseased rainbow trout in Brazil.</title>
        <authorList>
            <person name="Figueiredo H.C.P."/>
            <person name="Leal C.A.G."/>
            <person name="Pereira F.L."/>
            <person name="Soares S.C."/>
            <person name="Dorella F.A."/>
            <person name="Carvalho A.F."/>
            <person name="Azevedo V.A.C."/>
        </authorList>
    </citation>
    <scope>NUCLEOTIDE SEQUENCE [LARGE SCALE GENOMIC DNA]</scope>
    <source>
        <strain evidence="9">WS74</strain>
    </source>
</reference>
<dbReference type="EC" id="2.6.1.-" evidence="6"/>
<dbReference type="Pfam" id="PF00155">
    <property type="entry name" value="Aminotran_1_2"/>
    <property type="match status" value="1"/>
</dbReference>
<evidence type="ECO:0000313" key="8">
    <source>
        <dbReference type="EMBL" id="AIM63155.1"/>
    </source>
</evidence>